<dbReference type="Proteomes" id="UP000011568">
    <property type="component" value="Unassembled WGS sequence"/>
</dbReference>
<evidence type="ECO:0000313" key="2">
    <source>
        <dbReference type="Proteomes" id="UP000011568"/>
    </source>
</evidence>
<accession>M0MCH3</accession>
<evidence type="ECO:0000313" key="1">
    <source>
        <dbReference type="EMBL" id="EMA43462.1"/>
    </source>
</evidence>
<reference evidence="1 2" key="1">
    <citation type="journal article" date="2014" name="PLoS Genet.">
        <title>Phylogenetically driven sequencing of extremely halophilic archaea reveals strategies for static and dynamic osmo-response.</title>
        <authorList>
            <person name="Becker E.A."/>
            <person name="Seitzer P.M."/>
            <person name="Tritt A."/>
            <person name="Larsen D."/>
            <person name="Krusor M."/>
            <person name="Yao A.I."/>
            <person name="Wu D."/>
            <person name="Madern D."/>
            <person name="Eisen J.A."/>
            <person name="Darling A.E."/>
            <person name="Facciotti M.T."/>
        </authorList>
    </citation>
    <scope>NUCLEOTIDE SEQUENCE [LARGE SCALE GENOMIC DNA]</scope>
    <source>
        <strain evidence="1 2">DSM 1307</strain>
    </source>
</reference>
<name>M0MCH3_HALMO</name>
<protein>
    <submittedName>
        <fullName evidence="1">Uncharacterized protein</fullName>
    </submittedName>
</protein>
<organism evidence="1 2">
    <name type="scientific">Halococcus morrhuae DSM 1307</name>
    <dbReference type="NCBI Taxonomy" id="931277"/>
    <lineage>
        <taxon>Archaea</taxon>
        <taxon>Methanobacteriati</taxon>
        <taxon>Methanobacteriota</taxon>
        <taxon>Stenosarchaea group</taxon>
        <taxon>Halobacteria</taxon>
        <taxon>Halobacteriales</taxon>
        <taxon>Halococcaceae</taxon>
        <taxon>Halococcus</taxon>
    </lineage>
</organism>
<dbReference type="AlphaFoldDB" id="M0MCH3"/>
<keyword evidence="2" id="KW-1185">Reference proteome</keyword>
<gene>
    <name evidence="1" type="ORF">C448_09742</name>
</gene>
<sequence length="167" mass="18478">MQEVGRHQDDMRLVAPHGAFFSLRELAGVLAHVNGGSKAEIIRKVGKVRFLVVDECTLGRDIQRPPVVIKRALDCGDSVDETFPAGGWRGDDGILAVADRVDRSRLMPVKLIDPSPLKRSFKPGFDTYIAIAPCPTLHHLMNFDLVAVVWTVAEPTNDFVHRLCTQP</sequence>
<proteinExistence type="predicted"/>
<dbReference type="EMBL" id="AOMC01000120">
    <property type="protein sequence ID" value="EMA43462.1"/>
    <property type="molecule type" value="Genomic_DNA"/>
</dbReference>
<comment type="caution">
    <text evidence="1">The sequence shown here is derived from an EMBL/GenBank/DDBJ whole genome shotgun (WGS) entry which is preliminary data.</text>
</comment>